<protein>
    <submittedName>
        <fullName evidence="1">Uncharacterized protein</fullName>
    </submittedName>
</protein>
<sequence length="57" mass="6926">MTLDELWILDFELAVDADHYPKSLVIIRVYFRRTQIIIPNHWYFSAFNKHWVLGIGY</sequence>
<proteinExistence type="predicted"/>
<dbReference type="EMBL" id="JACJRF010000004">
    <property type="protein sequence ID" value="MBD2343307.1"/>
    <property type="molecule type" value="Genomic_DNA"/>
</dbReference>
<organism evidence="1 2">
    <name type="scientific">Anabaena subtropica FACHB-260</name>
    <dbReference type="NCBI Taxonomy" id="2692884"/>
    <lineage>
        <taxon>Bacteria</taxon>
        <taxon>Bacillati</taxon>
        <taxon>Cyanobacteriota</taxon>
        <taxon>Cyanophyceae</taxon>
        <taxon>Nostocales</taxon>
        <taxon>Nostocaceae</taxon>
        <taxon>Anabaena</taxon>
    </lineage>
</organism>
<gene>
    <name evidence="1" type="ORF">H6G18_03990</name>
</gene>
<evidence type="ECO:0000313" key="1">
    <source>
        <dbReference type="EMBL" id="MBD2343307.1"/>
    </source>
</evidence>
<comment type="caution">
    <text evidence="1">The sequence shown here is derived from an EMBL/GenBank/DDBJ whole genome shotgun (WGS) entry which is preliminary data.</text>
</comment>
<keyword evidence="2" id="KW-1185">Reference proteome</keyword>
<name>A0ABR8CJB2_9NOST</name>
<dbReference type="Proteomes" id="UP000607281">
    <property type="component" value="Unassembled WGS sequence"/>
</dbReference>
<accession>A0ABR8CJB2</accession>
<reference evidence="1 2" key="1">
    <citation type="journal article" date="2020" name="ISME J.">
        <title>Comparative genomics reveals insights into cyanobacterial evolution and habitat adaptation.</title>
        <authorList>
            <person name="Chen M.Y."/>
            <person name="Teng W.K."/>
            <person name="Zhao L."/>
            <person name="Hu C.X."/>
            <person name="Zhou Y.K."/>
            <person name="Han B.P."/>
            <person name="Song L.R."/>
            <person name="Shu W.S."/>
        </authorList>
    </citation>
    <scope>NUCLEOTIDE SEQUENCE [LARGE SCALE GENOMIC DNA]</scope>
    <source>
        <strain evidence="1 2">FACHB-260</strain>
    </source>
</reference>
<evidence type="ECO:0000313" key="2">
    <source>
        <dbReference type="Proteomes" id="UP000607281"/>
    </source>
</evidence>